<dbReference type="PATRIC" id="fig|1423733.4.peg.3154"/>
<dbReference type="EMBL" id="AYYR01000009">
    <property type="protein sequence ID" value="KRM77661.1"/>
    <property type="molecule type" value="Genomic_DNA"/>
</dbReference>
<evidence type="ECO:0000313" key="2">
    <source>
        <dbReference type="Proteomes" id="UP000051845"/>
    </source>
</evidence>
<evidence type="ECO:0000313" key="1">
    <source>
        <dbReference type="EMBL" id="KRM77661.1"/>
    </source>
</evidence>
<name>A0A0R2BDR2_SECCO</name>
<dbReference type="Proteomes" id="UP000051845">
    <property type="component" value="Unassembled WGS sequence"/>
</dbReference>
<reference evidence="1 2" key="1">
    <citation type="journal article" date="2015" name="Genome Announc.">
        <title>Expanding the biotechnology potential of lactobacilli through comparative genomics of 213 strains and associated genera.</title>
        <authorList>
            <person name="Sun Z."/>
            <person name="Harris H.M."/>
            <person name="McCann A."/>
            <person name="Guo C."/>
            <person name="Argimon S."/>
            <person name="Zhang W."/>
            <person name="Yang X."/>
            <person name="Jeffery I.B."/>
            <person name="Cooney J.C."/>
            <person name="Kagawa T.F."/>
            <person name="Liu W."/>
            <person name="Song Y."/>
            <person name="Salvetti E."/>
            <person name="Wrobel A."/>
            <person name="Rasinkangas P."/>
            <person name="Parkhill J."/>
            <person name="Rea M.C."/>
            <person name="O'Sullivan O."/>
            <person name="Ritari J."/>
            <person name="Douillard F.P."/>
            <person name="Paul Ross R."/>
            <person name="Yang R."/>
            <person name="Briner A.E."/>
            <person name="Felis G.E."/>
            <person name="de Vos W.M."/>
            <person name="Barrangou R."/>
            <person name="Klaenhammer T.R."/>
            <person name="Caufield P.W."/>
            <person name="Cui Y."/>
            <person name="Zhang H."/>
            <person name="O'Toole P.W."/>
        </authorList>
    </citation>
    <scope>NUCLEOTIDE SEQUENCE [LARGE SCALE GENOMIC DNA]</scope>
    <source>
        <strain evidence="1 2">DSM 20515</strain>
    </source>
</reference>
<accession>A0A0R2BDR2</accession>
<proteinExistence type="predicted"/>
<protein>
    <submittedName>
        <fullName evidence="1">Uncharacterized protein</fullName>
    </submittedName>
</protein>
<comment type="caution">
    <text evidence="1">The sequence shown here is derived from an EMBL/GenBank/DDBJ whole genome shotgun (WGS) entry which is preliminary data.</text>
</comment>
<sequence length="56" mass="6222">MAKLQAGKAADIVTEITPDRVADLKFTPELADWFLMDNSPMLPLPGQENLEPLLKK</sequence>
<dbReference type="AlphaFoldDB" id="A0A0R2BDR2"/>
<gene>
    <name evidence="1" type="ORF">FC82_GL003030</name>
</gene>
<organism evidence="1 2">
    <name type="scientific">Secundilactobacillus collinoides DSM 20515 = JCM 1123</name>
    <dbReference type="NCBI Taxonomy" id="1423733"/>
    <lineage>
        <taxon>Bacteria</taxon>
        <taxon>Bacillati</taxon>
        <taxon>Bacillota</taxon>
        <taxon>Bacilli</taxon>
        <taxon>Lactobacillales</taxon>
        <taxon>Lactobacillaceae</taxon>
        <taxon>Secundilactobacillus</taxon>
    </lineage>
</organism>
<dbReference type="RefSeq" id="WP_175279769.1">
    <property type="nucleotide sequence ID" value="NZ_BBEQ01000020.1"/>
</dbReference>